<dbReference type="AlphaFoldDB" id="A0AAE1KP55"/>
<evidence type="ECO:0000313" key="2">
    <source>
        <dbReference type="Proteomes" id="UP001286313"/>
    </source>
</evidence>
<protein>
    <submittedName>
        <fullName evidence="1">Uncharacterized protein</fullName>
    </submittedName>
</protein>
<name>A0AAE1KP55_PETCI</name>
<organism evidence="1 2">
    <name type="scientific">Petrolisthes cinctipes</name>
    <name type="common">Flat porcelain crab</name>
    <dbReference type="NCBI Taxonomy" id="88211"/>
    <lineage>
        <taxon>Eukaryota</taxon>
        <taxon>Metazoa</taxon>
        <taxon>Ecdysozoa</taxon>
        <taxon>Arthropoda</taxon>
        <taxon>Crustacea</taxon>
        <taxon>Multicrustacea</taxon>
        <taxon>Malacostraca</taxon>
        <taxon>Eumalacostraca</taxon>
        <taxon>Eucarida</taxon>
        <taxon>Decapoda</taxon>
        <taxon>Pleocyemata</taxon>
        <taxon>Anomura</taxon>
        <taxon>Galatheoidea</taxon>
        <taxon>Porcellanidae</taxon>
        <taxon>Petrolisthes</taxon>
    </lineage>
</organism>
<evidence type="ECO:0000313" key="1">
    <source>
        <dbReference type="EMBL" id="KAK3878543.1"/>
    </source>
</evidence>
<proteinExistence type="predicted"/>
<comment type="caution">
    <text evidence="1">The sequence shown here is derived from an EMBL/GenBank/DDBJ whole genome shotgun (WGS) entry which is preliminary data.</text>
</comment>
<accession>A0AAE1KP55</accession>
<keyword evidence="2" id="KW-1185">Reference proteome</keyword>
<dbReference type="EMBL" id="JAWQEG010001548">
    <property type="protein sequence ID" value="KAK3878543.1"/>
    <property type="molecule type" value="Genomic_DNA"/>
</dbReference>
<dbReference type="Proteomes" id="UP001286313">
    <property type="component" value="Unassembled WGS sequence"/>
</dbReference>
<gene>
    <name evidence="1" type="ORF">Pcinc_016842</name>
</gene>
<reference evidence="1" key="1">
    <citation type="submission" date="2023-10" db="EMBL/GenBank/DDBJ databases">
        <title>Genome assemblies of two species of porcelain crab, Petrolisthes cinctipes and Petrolisthes manimaculis (Anomura: Porcellanidae).</title>
        <authorList>
            <person name="Angst P."/>
        </authorList>
    </citation>
    <scope>NUCLEOTIDE SEQUENCE</scope>
    <source>
        <strain evidence="1">PB745_01</strain>
        <tissue evidence="1">Gill</tissue>
    </source>
</reference>
<sequence>MVQRSFTRQIRGMRDLSYWDRLMELGLYSQQRRRDRYRVIYKWKILEGQVLNPAPLALSPYTTERTGCKCIRSSLPTTRVPERIRTLLASSLIHEGPKVFNALLKEVRNTTGCPVENFKSPGLDKFLWTVSDEPPVLVVIIGVGGALKGYLILSVSFGAHTVVITIN</sequence>